<name>A0A1I8I321_9PLAT</name>
<keyword evidence="2" id="KW-1185">Reference proteome</keyword>
<feature type="region of interest" description="Disordered" evidence="1">
    <location>
        <begin position="1"/>
        <end position="67"/>
    </location>
</feature>
<dbReference type="WBParaSite" id="maker-uti_cns_0009407-snap-gene-0.2-mRNA-1">
    <property type="protein sequence ID" value="maker-uti_cns_0009407-snap-gene-0.2-mRNA-1"/>
    <property type="gene ID" value="maker-uti_cns_0009407-snap-gene-0.2"/>
</dbReference>
<accession>A0A1I8I321</accession>
<sequence length="191" mass="19643">MSDTVVASSGAELDREVAECSEAAESEVAPELETTEDEVGSLDEQSGATLAGSGDSTGPGVGGGGGSEHIVMVHVGAGETFCVRVGDQVQHVRGPATVRMMSTNGPPMPMQMQVPPGHLVQQIVDENGILTHVILAPQMGTGPYYFPGVLPSNLMPSPMALTPISGYQADGPTELSFFLSTLLLTAFASVS</sequence>
<proteinExistence type="predicted"/>
<evidence type="ECO:0000313" key="3">
    <source>
        <dbReference type="WBParaSite" id="maker-uti_cns_0009407-snap-gene-0.2-mRNA-1"/>
    </source>
</evidence>
<organism evidence="2 3">
    <name type="scientific">Macrostomum lignano</name>
    <dbReference type="NCBI Taxonomy" id="282301"/>
    <lineage>
        <taxon>Eukaryota</taxon>
        <taxon>Metazoa</taxon>
        <taxon>Spiralia</taxon>
        <taxon>Lophotrochozoa</taxon>
        <taxon>Platyhelminthes</taxon>
        <taxon>Rhabditophora</taxon>
        <taxon>Macrostomorpha</taxon>
        <taxon>Macrostomida</taxon>
        <taxon>Macrostomidae</taxon>
        <taxon>Macrostomum</taxon>
    </lineage>
</organism>
<feature type="compositionally biased region" description="Acidic residues" evidence="1">
    <location>
        <begin position="22"/>
        <end position="41"/>
    </location>
</feature>
<evidence type="ECO:0000256" key="1">
    <source>
        <dbReference type="SAM" id="MobiDB-lite"/>
    </source>
</evidence>
<reference evidence="3" key="1">
    <citation type="submission" date="2016-11" db="UniProtKB">
        <authorList>
            <consortium name="WormBaseParasite"/>
        </authorList>
    </citation>
    <scope>IDENTIFICATION</scope>
</reference>
<protein>
    <submittedName>
        <fullName evidence="3">Fibronectin type-III domain-containing protein</fullName>
    </submittedName>
</protein>
<dbReference type="Proteomes" id="UP000095280">
    <property type="component" value="Unplaced"/>
</dbReference>
<dbReference type="AlphaFoldDB" id="A0A1I8I321"/>
<feature type="compositionally biased region" description="Gly residues" evidence="1">
    <location>
        <begin position="55"/>
        <end position="67"/>
    </location>
</feature>
<evidence type="ECO:0000313" key="2">
    <source>
        <dbReference type="Proteomes" id="UP000095280"/>
    </source>
</evidence>